<evidence type="ECO:0000313" key="2">
    <source>
        <dbReference type="EMBL" id="CAI9278185.1"/>
    </source>
</evidence>
<dbReference type="AlphaFoldDB" id="A0AA36E114"/>
<proteinExistence type="predicted"/>
<sequence>MEAIMKQVKHQFRQKDEQEASLIRQLEEEYPPLQADHKNIKKWYVIFNGENKGVYDDWGITNSYILGKNVIHKSYKTKTETEAAYNEAYKVVIRDNVECSKTILLAPQKPVSIPKSPNQLHAKIALEVIPSTKEKEAMKKPTAQKFSKLWGSLISYTDVHSLMGFYPVARRPGPKAVFLADLSVPMTLWDYFIHGFIDTIYLEGTNLHCISEFPSSVQTVIRNYKARFAKQERGLFIKMHSSYPIFDEDKQLLVPSITFANKGISNGLKPTKDDLPHDEPTQDHLIFALARVYLS</sequence>
<protein>
    <recommendedName>
        <fullName evidence="1">Ribonuclease H1 N-terminal domain-containing protein</fullName>
    </recommendedName>
</protein>
<dbReference type="Pfam" id="PF01693">
    <property type="entry name" value="Cauli_VI"/>
    <property type="match status" value="1"/>
</dbReference>
<reference evidence="2" key="1">
    <citation type="submission" date="2023-04" db="EMBL/GenBank/DDBJ databases">
        <authorList>
            <person name="Vijverberg K."/>
            <person name="Xiong W."/>
            <person name="Schranz E."/>
        </authorList>
    </citation>
    <scope>NUCLEOTIDE SEQUENCE</scope>
</reference>
<name>A0AA36E114_LACSI</name>
<dbReference type="InterPro" id="IPR009027">
    <property type="entry name" value="Ribosomal_bL9/RNase_H1_N"/>
</dbReference>
<keyword evidence="3" id="KW-1185">Reference proteome</keyword>
<evidence type="ECO:0000313" key="3">
    <source>
        <dbReference type="Proteomes" id="UP001177003"/>
    </source>
</evidence>
<dbReference type="InterPro" id="IPR037056">
    <property type="entry name" value="RNase_H1_N_sf"/>
</dbReference>
<dbReference type="Proteomes" id="UP001177003">
    <property type="component" value="Chromosome 4"/>
</dbReference>
<dbReference type="Gene3D" id="3.40.970.10">
    <property type="entry name" value="Ribonuclease H1, N-terminal domain"/>
    <property type="match status" value="1"/>
</dbReference>
<feature type="domain" description="Ribonuclease H1 N-terminal" evidence="1">
    <location>
        <begin position="42"/>
        <end position="83"/>
    </location>
</feature>
<gene>
    <name evidence="2" type="ORF">LSALG_LOCUS18070</name>
</gene>
<evidence type="ECO:0000259" key="1">
    <source>
        <dbReference type="Pfam" id="PF01693"/>
    </source>
</evidence>
<dbReference type="InterPro" id="IPR011320">
    <property type="entry name" value="RNase_H1_N"/>
</dbReference>
<dbReference type="EMBL" id="OX465080">
    <property type="protein sequence ID" value="CAI9278185.1"/>
    <property type="molecule type" value="Genomic_DNA"/>
</dbReference>
<accession>A0AA36E114</accession>
<dbReference type="SUPFAM" id="SSF55658">
    <property type="entry name" value="L9 N-domain-like"/>
    <property type="match status" value="1"/>
</dbReference>
<organism evidence="2 3">
    <name type="scientific">Lactuca saligna</name>
    <name type="common">Willowleaf lettuce</name>
    <dbReference type="NCBI Taxonomy" id="75948"/>
    <lineage>
        <taxon>Eukaryota</taxon>
        <taxon>Viridiplantae</taxon>
        <taxon>Streptophyta</taxon>
        <taxon>Embryophyta</taxon>
        <taxon>Tracheophyta</taxon>
        <taxon>Spermatophyta</taxon>
        <taxon>Magnoliopsida</taxon>
        <taxon>eudicotyledons</taxon>
        <taxon>Gunneridae</taxon>
        <taxon>Pentapetalae</taxon>
        <taxon>asterids</taxon>
        <taxon>campanulids</taxon>
        <taxon>Asterales</taxon>
        <taxon>Asteraceae</taxon>
        <taxon>Cichorioideae</taxon>
        <taxon>Cichorieae</taxon>
        <taxon>Lactucinae</taxon>
        <taxon>Lactuca</taxon>
    </lineage>
</organism>